<evidence type="ECO:0000313" key="1">
    <source>
        <dbReference type="EMBL" id="RZC79380.1"/>
    </source>
</evidence>
<evidence type="ECO:0000313" key="2">
    <source>
        <dbReference type="Proteomes" id="UP000316621"/>
    </source>
</evidence>
<dbReference type="Proteomes" id="UP000316621">
    <property type="component" value="Chromosome 9"/>
</dbReference>
<keyword evidence="2" id="KW-1185">Reference proteome</keyword>
<reference evidence="1 2" key="1">
    <citation type="journal article" date="2018" name="Science">
        <title>The opium poppy genome and morphinan production.</title>
        <authorList>
            <person name="Guo L."/>
            <person name="Winzer T."/>
            <person name="Yang X."/>
            <person name="Li Y."/>
            <person name="Ning Z."/>
            <person name="He Z."/>
            <person name="Teodor R."/>
            <person name="Lu Y."/>
            <person name="Bowser T.A."/>
            <person name="Graham I.A."/>
            <person name="Ye K."/>
        </authorList>
    </citation>
    <scope>NUCLEOTIDE SEQUENCE [LARGE SCALE GENOMIC DNA]</scope>
    <source>
        <strain evidence="2">cv. HN1</strain>
        <tissue evidence="1">Leaves</tissue>
    </source>
</reference>
<dbReference type="Gene3D" id="6.10.140.890">
    <property type="match status" value="1"/>
</dbReference>
<sequence length="92" mass="10658">MDSLFLQVAFTRQKDFGKEARELQWATAQRTLHDLHPPDTKMFHGSGNMAEEAKRRAQITRLRELHTLKGHVESVVRRKGLDIDTIQQAYTV</sequence>
<dbReference type="AlphaFoldDB" id="A0A4Y7L412"/>
<accession>A0A4Y7L412</accession>
<proteinExistence type="predicted"/>
<dbReference type="OMA" id="CELNQMA"/>
<protein>
    <submittedName>
        <fullName evidence="1">Uncharacterized protein</fullName>
    </submittedName>
</protein>
<dbReference type="EMBL" id="CM010723">
    <property type="protein sequence ID" value="RZC79380.1"/>
    <property type="molecule type" value="Genomic_DNA"/>
</dbReference>
<gene>
    <name evidence="1" type="ORF">C5167_003613</name>
</gene>
<name>A0A4Y7L412_PAPSO</name>
<dbReference type="Gramene" id="RZC79380">
    <property type="protein sequence ID" value="RZC79380"/>
    <property type="gene ID" value="C5167_003613"/>
</dbReference>
<organism evidence="1 2">
    <name type="scientific">Papaver somniferum</name>
    <name type="common">Opium poppy</name>
    <dbReference type="NCBI Taxonomy" id="3469"/>
    <lineage>
        <taxon>Eukaryota</taxon>
        <taxon>Viridiplantae</taxon>
        <taxon>Streptophyta</taxon>
        <taxon>Embryophyta</taxon>
        <taxon>Tracheophyta</taxon>
        <taxon>Spermatophyta</taxon>
        <taxon>Magnoliopsida</taxon>
        <taxon>Ranunculales</taxon>
        <taxon>Papaveraceae</taxon>
        <taxon>Papaveroideae</taxon>
        <taxon>Papaver</taxon>
    </lineage>
</organism>